<gene>
    <name evidence="4" type="ORF">FC27_GL001844</name>
</gene>
<evidence type="ECO:0000313" key="4">
    <source>
        <dbReference type="EMBL" id="KRL67528.1"/>
    </source>
</evidence>
<keyword evidence="2" id="KW-0812">Transmembrane</keyword>
<evidence type="ECO:0000313" key="5">
    <source>
        <dbReference type="Proteomes" id="UP000051647"/>
    </source>
</evidence>
<evidence type="ECO:0000259" key="3">
    <source>
        <dbReference type="Pfam" id="PF13240"/>
    </source>
</evidence>
<dbReference type="AlphaFoldDB" id="A0A0R1SN84"/>
<protein>
    <recommendedName>
        <fullName evidence="3">Zinc-ribbon domain-containing protein</fullName>
    </recommendedName>
</protein>
<reference evidence="4 5" key="1">
    <citation type="journal article" date="2015" name="Genome Announc.">
        <title>Expanding the biotechnology potential of lactobacilli through comparative genomics of 213 strains and associated genera.</title>
        <authorList>
            <person name="Sun Z."/>
            <person name="Harris H.M."/>
            <person name="McCann A."/>
            <person name="Guo C."/>
            <person name="Argimon S."/>
            <person name="Zhang W."/>
            <person name="Yang X."/>
            <person name="Jeffery I.B."/>
            <person name="Cooney J.C."/>
            <person name="Kagawa T.F."/>
            <person name="Liu W."/>
            <person name="Song Y."/>
            <person name="Salvetti E."/>
            <person name="Wrobel A."/>
            <person name="Rasinkangas P."/>
            <person name="Parkhill J."/>
            <person name="Rea M.C."/>
            <person name="O'Sullivan O."/>
            <person name="Ritari J."/>
            <person name="Douillard F.P."/>
            <person name="Paul Ross R."/>
            <person name="Yang R."/>
            <person name="Briner A.E."/>
            <person name="Felis G.E."/>
            <person name="de Vos W.M."/>
            <person name="Barrangou R."/>
            <person name="Klaenhammer T.R."/>
            <person name="Caufield P.W."/>
            <person name="Cui Y."/>
            <person name="Zhang H."/>
            <person name="O'Toole P.W."/>
        </authorList>
    </citation>
    <scope>NUCLEOTIDE SEQUENCE [LARGE SCALE GENOMIC DNA]</scope>
    <source>
        <strain evidence="4 5">DSM 14857</strain>
    </source>
</reference>
<feature type="compositionally biased region" description="Polar residues" evidence="1">
    <location>
        <begin position="34"/>
        <end position="76"/>
    </location>
</feature>
<dbReference type="OrthoDB" id="2327418at2"/>
<feature type="transmembrane region" description="Helical" evidence="2">
    <location>
        <begin position="270"/>
        <end position="291"/>
    </location>
</feature>
<name>A0A0R1SN84_9LACO</name>
<accession>A0A0R1SN84</accession>
<dbReference type="Proteomes" id="UP000051647">
    <property type="component" value="Unassembled WGS sequence"/>
</dbReference>
<keyword evidence="5" id="KW-1185">Reference proteome</keyword>
<feature type="region of interest" description="Disordered" evidence="1">
    <location>
        <begin position="29"/>
        <end position="76"/>
    </location>
</feature>
<dbReference type="PATRIC" id="fig|1423815.3.peg.1887"/>
<feature type="transmembrane region" description="Helical" evidence="2">
    <location>
        <begin position="306"/>
        <end position="330"/>
    </location>
</feature>
<keyword evidence="2" id="KW-0472">Membrane</keyword>
<evidence type="ECO:0000256" key="1">
    <source>
        <dbReference type="SAM" id="MobiDB-lite"/>
    </source>
</evidence>
<keyword evidence="2" id="KW-1133">Transmembrane helix</keyword>
<proteinExistence type="predicted"/>
<feature type="transmembrane region" description="Helical" evidence="2">
    <location>
        <begin position="244"/>
        <end position="263"/>
    </location>
</feature>
<dbReference type="InterPro" id="IPR026870">
    <property type="entry name" value="Zinc_ribbon_dom"/>
</dbReference>
<feature type="domain" description="Zinc-ribbon" evidence="3">
    <location>
        <begin position="3"/>
        <end position="25"/>
    </location>
</feature>
<dbReference type="Pfam" id="PF13240">
    <property type="entry name" value="Zn_Ribbon_1"/>
    <property type="match status" value="1"/>
</dbReference>
<dbReference type="EMBL" id="AZFA01000005">
    <property type="protein sequence ID" value="KRL67528.1"/>
    <property type="molecule type" value="Genomic_DNA"/>
</dbReference>
<sequence length="361" mass="39432">MIFCTNCGAKLIPDAAFCTKCGQPVKPIAVSRGTDGTNATSQKTSQNSSASINKPTNTLPKQPVVKSTSQAPSSFAEQAAAKYDQKLQHKYGDSTQPIVPNSSQLVANENPSNIQKTVNNSVPQNDSRSVCNVVPQGIQRPIPNPVPQNVGQPINNSMVQNNQQSVANSMASNVDPATMQPNVSQAGPNQMNPGVNSMGNQMNQNINQASDPFHQNVDLNQMNQSFMNSQRVQRVRNNAGNYEIISSVLWLIVAISQVIMVINGTLMLKALFIALWNFSAVLTGFVSASLIKQGDQDVPESYRKNLWQIIGMIIFNLLLGGYFGVIAAVMDLFNRYYILKNEDCFNVEIVDDDDEDESDDE</sequence>
<comment type="caution">
    <text evidence="4">The sequence shown here is derived from an EMBL/GenBank/DDBJ whole genome shotgun (WGS) entry which is preliminary data.</text>
</comment>
<evidence type="ECO:0000256" key="2">
    <source>
        <dbReference type="SAM" id="Phobius"/>
    </source>
</evidence>
<organism evidence="4 5">
    <name type="scientific">Companilactobacillus versmoldensis DSM 14857 = KCTC 3814</name>
    <dbReference type="NCBI Taxonomy" id="1423815"/>
    <lineage>
        <taxon>Bacteria</taxon>
        <taxon>Bacillati</taxon>
        <taxon>Bacillota</taxon>
        <taxon>Bacilli</taxon>
        <taxon>Lactobacillales</taxon>
        <taxon>Lactobacillaceae</taxon>
        <taxon>Companilactobacillus</taxon>
    </lineage>
</organism>
<dbReference type="RefSeq" id="WP_010625379.1">
    <property type="nucleotide sequence ID" value="NZ_AZFA01000005.1"/>
</dbReference>
<dbReference type="STRING" id="1423815.FC27_GL001844"/>